<organism evidence="1 2">
    <name type="scientific">Myotis brandtii</name>
    <name type="common">Brandt's bat</name>
    <dbReference type="NCBI Taxonomy" id="109478"/>
    <lineage>
        <taxon>Eukaryota</taxon>
        <taxon>Metazoa</taxon>
        <taxon>Chordata</taxon>
        <taxon>Craniata</taxon>
        <taxon>Vertebrata</taxon>
        <taxon>Euteleostomi</taxon>
        <taxon>Mammalia</taxon>
        <taxon>Eutheria</taxon>
        <taxon>Laurasiatheria</taxon>
        <taxon>Chiroptera</taxon>
        <taxon>Yangochiroptera</taxon>
        <taxon>Vespertilionidae</taxon>
        <taxon>Myotis</taxon>
    </lineage>
</organism>
<gene>
    <name evidence="1" type="ORF">D623_10002026</name>
</gene>
<proteinExistence type="predicted"/>
<evidence type="ECO:0000313" key="1">
    <source>
        <dbReference type="EMBL" id="EPQ05131.1"/>
    </source>
</evidence>
<protein>
    <submittedName>
        <fullName evidence="1">Ig heavy chain V-II region ARH-77</fullName>
    </submittedName>
</protein>
<dbReference type="PANTHER" id="PTHR23266">
    <property type="entry name" value="IMMUNOGLOBULIN HEAVY CHAIN"/>
    <property type="match status" value="1"/>
</dbReference>
<dbReference type="InterPro" id="IPR050199">
    <property type="entry name" value="IgHV"/>
</dbReference>
<dbReference type="EMBL" id="KE161736">
    <property type="protein sequence ID" value="EPQ05131.1"/>
    <property type="molecule type" value="Genomic_DNA"/>
</dbReference>
<keyword evidence="2" id="KW-1185">Reference proteome</keyword>
<dbReference type="InterPro" id="IPR013783">
    <property type="entry name" value="Ig-like_fold"/>
</dbReference>
<reference evidence="1 2" key="1">
    <citation type="journal article" date="2013" name="Nat. Commun.">
        <title>Genome analysis reveals insights into physiology and longevity of the Brandt's bat Myotis brandtii.</title>
        <authorList>
            <person name="Seim I."/>
            <person name="Fang X."/>
            <person name="Xiong Z."/>
            <person name="Lobanov A.V."/>
            <person name="Huang Z."/>
            <person name="Ma S."/>
            <person name="Feng Y."/>
            <person name="Turanov A.A."/>
            <person name="Zhu Y."/>
            <person name="Lenz T.L."/>
            <person name="Gerashchenko M.V."/>
            <person name="Fan D."/>
            <person name="Hee Yim S."/>
            <person name="Yao X."/>
            <person name="Jordan D."/>
            <person name="Xiong Y."/>
            <person name="Ma Y."/>
            <person name="Lyapunov A.N."/>
            <person name="Chen G."/>
            <person name="Kulakova O.I."/>
            <person name="Sun Y."/>
            <person name="Lee S.G."/>
            <person name="Bronson R.T."/>
            <person name="Moskalev A.A."/>
            <person name="Sunyaev S.R."/>
            <person name="Zhang G."/>
            <person name="Krogh A."/>
            <person name="Wang J."/>
            <person name="Gladyshev V.N."/>
        </authorList>
    </citation>
    <scope>NUCLEOTIDE SEQUENCE [LARGE SCALE GENOMIC DNA]</scope>
</reference>
<dbReference type="InterPro" id="IPR036179">
    <property type="entry name" value="Ig-like_dom_sf"/>
</dbReference>
<accession>S7MLP7</accession>
<evidence type="ECO:0000313" key="2">
    <source>
        <dbReference type="Proteomes" id="UP000052978"/>
    </source>
</evidence>
<sequence length="154" mass="16951">MKLASDALLSPHAVPTCDIRLWGPTSDRHLPYANAHMATRHTHISVHLNSGPPRPGEYFLGDEDLACKSMTCMWFFLFLLSTPRCVLSQVQLQQWGTGLVTPSQTLSLTCAVSGHSITSGSCWYWIRQPPGKGLEWMGNICSDGSTNYSPSLKS</sequence>
<dbReference type="SUPFAM" id="SSF48726">
    <property type="entry name" value="Immunoglobulin"/>
    <property type="match status" value="1"/>
</dbReference>
<dbReference type="AlphaFoldDB" id="S7MLP7"/>
<dbReference type="Gene3D" id="2.60.40.10">
    <property type="entry name" value="Immunoglobulins"/>
    <property type="match status" value="1"/>
</dbReference>
<dbReference type="Proteomes" id="UP000052978">
    <property type="component" value="Unassembled WGS sequence"/>
</dbReference>
<name>S7MLP7_MYOBR</name>